<evidence type="ECO:0000313" key="2">
    <source>
        <dbReference type="Proteomes" id="UP000054874"/>
    </source>
</evidence>
<protein>
    <submittedName>
        <fullName evidence="1">Uncharacterized protein</fullName>
    </submittedName>
</protein>
<gene>
    <name evidence="1" type="ORF">ASU35_10980</name>
</gene>
<name>A0A0V8QEA7_9FIRM</name>
<dbReference type="STRING" id="290052.ASU35_10980"/>
<organism evidence="1 2">
    <name type="scientific">Acetivibrio ethanolgignens</name>
    <dbReference type="NCBI Taxonomy" id="290052"/>
    <lineage>
        <taxon>Bacteria</taxon>
        <taxon>Bacillati</taxon>
        <taxon>Bacillota</taxon>
        <taxon>Clostridia</taxon>
        <taxon>Eubacteriales</taxon>
        <taxon>Oscillospiraceae</taxon>
        <taxon>Acetivibrio</taxon>
    </lineage>
</organism>
<reference evidence="1 2" key="1">
    <citation type="submission" date="2015-11" db="EMBL/GenBank/DDBJ databases">
        <title>Butyribacter intestini gen. nov., sp. nov., a butyric acid-producing bacterium of the family Lachnospiraceae isolated from the human faeces.</title>
        <authorList>
            <person name="Zou Y."/>
            <person name="Xue W."/>
            <person name="Luo G."/>
            <person name="Lv M."/>
        </authorList>
    </citation>
    <scope>NUCLEOTIDE SEQUENCE [LARGE SCALE GENOMIC DNA]</scope>
    <source>
        <strain evidence="1 2">ACET-33324</strain>
    </source>
</reference>
<dbReference type="EMBL" id="LNAM01000156">
    <property type="protein sequence ID" value="KSV58941.1"/>
    <property type="molecule type" value="Genomic_DNA"/>
</dbReference>
<dbReference type="AlphaFoldDB" id="A0A0V8QEA7"/>
<dbReference type="Proteomes" id="UP000054874">
    <property type="component" value="Unassembled WGS sequence"/>
</dbReference>
<evidence type="ECO:0000313" key="1">
    <source>
        <dbReference type="EMBL" id="KSV58941.1"/>
    </source>
</evidence>
<proteinExistence type="predicted"/>
<keyword evidence="2" id="KW-1185">Reference proteome</keyword>
<sequence length="118" mass="13410">MLLAVPSYGNRAYEDTLIELNDIAEKYDFQVISAIAAIAEHSIMHQYATEGPDPQDVEELHTFSKKILEKLTAYNPVCEAALQIPGNRPHKKFGVASLVPKANKNYRQRKVYFLYALR</sequence>
<comment type="caution">
    <text evidence="1">The sequence shown here is derived from an EMBL/GenBank/DDBJ whole genome shotgun (WGS) entry which is preliminary data.</text>
</comment>
<accession>A0A0V8QEA7</accession>
<dbReference type="RefSeq" id="WP_058352854.1">
    <property type="nucleotide sequence ID" value="NZ_CABMMD010000156.1"/>
</dbReference>